<dbReference type="Pfam" id="PF14196">
    <property type="entry name" value="ATC_hydrolase"/>
    <property type="match status" value="1"/>
</dbReference>
<keyword evidence="1" id="KW-0378">Hydrolase</keyword>
<proteinExistence type="predicted"/>
<dbReference type="GO" id="GO:0016787">
    <property type="term" value="F:hydrolase activity"/>
    <property type="evidence" value="ECO:0007669"/>
    <property type="project" value="UniProtKB-KW"/>
</dbReference>
<organism evidence="1 2">
    <name type="scientific">Alkalicoccobacillus plakortidis</name>
    <dbReference type="NCBI Taxonomy" id="444060"/>
    <lineage>
        <taxon>Bacteria</taxon>
        <taxon>Bacillati</taxon>
        <taxon>Bacillota</taxon>
        <taxon>Bacilli</taxon>
        <taxon>Bacillales</taxon>
        <taxon>Bacillaceae</taxon>
        <taxon>Alkalicoccobacillus</taxon>
    </lineage>
</organism>
<dbReference type="InterPro" id="IPR026002">
    <property type="entry name" value="ATC_hydrolase-like"/>
</dbReference>
<comment type="caution">
    <text evidence="1">The sequence shown here is derived from an EMBL/GenBank/DDBJ whole genome shotgun (WGS) entry which is preliminary data.</text>
</comment>
<reference evidence="1" key="1">
    <citation type="submission" date="2022-06" db="EMBL/GenBank/DDBJ databases">
        <title>Alkalicoccobacillus porphyridii sp. nov., isolated from a marine red alga, Porphyridium purpureum and reclassification of Shouchella plakortidis and Shouchella gibsonii as Alkalicoccobacillus plakortidis comb. nov. and Alkalicoccobacillus gibsonii comb. nov.</title>
        <authorList>
            <person name="Kim K.H."/>
            <person name="Lee J.K."/>
            <person name="Han D.M."/>
            <person name="Baek J.H."/>
            <person name="Jeon C.O."/>
        </authorList>
    </citation>
    <scope>NUCLEOTIDE SEQUENCE</scope>
    <source>
        <strain evidence="1">DSM 19153</strain>
    </source>
</reference>
<sequence>MSTNRQPLPTLSMYSITAKLITHLESAITKEFGEGAKSFIRNGIEAFGLARAKLISDQATFEGEIHCLASYLPNHTVATKGLELDQQSIYPWMAQLFAHVTKEIVDHYGEAGKHAVREGVRTFGEVRGQGIAKRAKHMGYANDLEQYLPNYDMGRSDLFEFENVFTEGNIDQTFTKCPFGQQWVDDEMGEYGILYCEMIDPAVAKGFNPDIEVEHDQYVIKEGVCHFQFTLKGKKGKSND</sequence>
<evidence type="ECO:0000313" key="1">
    <source>
        <dbReference type="EMBL" id="MCM2675778.1"/>
    </source>
</evidence>
<protein>
    <submittedName>
        <fullName evidence="1">L-2-amino-thiazoline-4-carboxylic acid hydrolase</fullName>
    </submittedName>
</protein>
<evidence type="ECO:0000313" key="2">
    <source>
        <dbReference type="Proteomes" id="UP001203665"/>
    </source>
</evidence>
<dbReference type="RefSeq" id="WP_251606951.1">
    <property type="nucleotide sequence ID" value="NZ_JAMQJY010000001.1"/>
</dbReference>
<accession>A0ABT0XK79</accession>
<dbReference type="EMBL" id="JAMQJY010000001">
    <property type="protein sequence ID" value="MCM2675778.1"/>
    <property type="molecule type" value="Genomic_DNA"/>
</dbReference>
<keyword evidence="2" id="KW-1185">Reference proteome</keyword>
<dbReference type="Proteomes" id="UP001203665">
    <property type="component" value="Unassembled WGS sequence"/>
</dbReference>
<gene>
    <name evidence="1" type="ORF">NDM98_09925</name>
</gene>
<name>A0ABT0XK79_9BACI</name>